<comment type="caution">
    <text evidence="1">The sequence shown here is derived from an EMBL/GenBank/DDBJ whole genome shotgun (WGS) entry which is preliminary data.</text>
</comment>
<dbReference type="AlphaFoldDB" id="A0A3D8JYJ5"/>
<reference evidence="1 2" key="1">
    <citation type="submission" date="2018-08" db="EMBL/GenBank/DDBJ databases">
        <title>Paraburkholderia sp. DHOM06 isolated from forest soil.</title>
        <authorList>
            <person name="Gao Z.-H."/>
            <person name="Qiu L.-H."/>
        </authorList>
    </citation>
    <scope>NUCLEOTIDE SEQUENCE [LARGE SCALE GENOMIC DNA]</scope>
    <source>
        <strain evidence="1 2">DHOM06</strain>
    </source>
</reference>
<gene>
    <name evidence="1" type="ORF">DWV00_19745</name>
</gene>
<organism evidence="1 2">
    <name type="scientific">Trinickia dinghuensis</name>
    <dbReference type="NCBI Taxonomy" id="2291023"/>
    <lineage>
        <taxon>Bacteria</taxon>
        <taxon>Pseudomonadati</taxon>
        <taxon>Pseudomonadota</taxon>
        <taxon>Betaproteobacteria</taxon>
        <taxon>Burkholderiales</taxon>
        <taxon>Burkholderiaceae</taxon>
        <taxon>Trinickia</taxon>
    </lineage>
</organism>
<accession>A0A3D8JYJ5</accession>
<evidence type="ECO:0008006" key="3">
    <source>
        <dbReference type="Google" id="ProtNLM"/>
    </source>
</evidence>
<keyword evidence="2" id="KW-1185">Reference proteome</keyword>
<sequence>MQVVAHFLCGTVNCNFGEGLYFNCPFENGKTVSVCARASTRRARGHMQYRCGSNGDALAFPYENVSPVKTIKITDVSERSARGLLLRFAKGYYTCVALPKSRRAAGGIGLVSESHGNAKVNMSTIIHLSLLAAALLASQQVWCAQDRSEMDFPNHARLVYSAPVSPELRGTFGPGWTRLSITRPDGSTMAIVSDETLTANGGVIFSTVGANERSHDGRYVVLDLTRNGVTEPEDGKPSVESREFCPILDTQTGCVARDHTGAVCGGAWDDHDPVWSSQLDSGKKESQSMKTMEKPTAQAVWTQFRQSKSADIEPFLRVVLGLENLRACDPPNAENAGYYAQIQVALGEFASAASDRVAGGAMSPEVDASPSWTVQVDRSWLYERPSVGSIRDGYLIHGDHVSVIGEENPDWVRIRFARAGTPPLQAWLRRQDITR</sequence>
<protein>
    <recommendedName>
        <fullName evidence="3">SH3 domain-containing protein</fullName>
    </recommendedName>
</protein>
<proteinExistence type="predicted"/>
<evidence type="ECO:0000313" key="2">
    <source>
        <dbReference type="Proteomes" id="UP000256838"/>
    </source>
</evidence>
<evidence type="ECO:0000313" key="1">
    <source>
        <dbReference type="EMBL" id="RDU97441.1"/>
    </source>
</evidence>
<dbReference type="Proteomes" id="UP000256838">
    <property type="component" value="Unassembled WGS sequence"/>
</dbReference>
<name>A0A3D8JYJ5_9BURK</name>
<dbReference type="EMBL" id="QRGA01000010">
    <property type="protein sequence ID" value="RDU97441.1"/>
    <property type="molecule type" value="Genomic_DNA"/>
</dbReference>